<comment type="caution">
    <text evidence="2">The sequence shown here is derived from an EMBL/GenBank/DDBJ whole genome shotgun (WGS) entry which is preliminary data.</text>
</comment>
<protein>
    <submittedName>
        <fullName evidence="2">Uncharacterized protein</fullName>
    </submittedName>
</protein>
<organism evidence="2 3">
    <name type="scientific">Chitinivorax tropicus</name>
    <dbReference type="NCBI Taxonomy" id="714531"/>
    <lineage>
        <taxon>Bacteria</taxon>
        <taxon>Pseudomonadati</taxon>
        <taxon>Pseudomonadota</taxon>
        <taxon>Betaproteobacteria</taxon>
        <taxon>Chitinivorax</taxon>
    </lineage>
</organism>
<keyword evidence="1" id="KW-0472">Membrane</keyword>
<evidence type="ECO:0000313" key="3">
    <source>
        <dbReference type="Proteomes" id="UP000575898"/>
    </source>
</evidence>
<feature type="transmembrane region" description="Helical" evidence="1">
    <location>
        <begin position="21"/>
        <end position="40"/>
    </location>
</feature>
<evidence type="ECO:0000313" key="2">
    <source>
        <dbReference type="EMBL" id="MBB5018215.1"/>
    </source>
</evidence>
<dbReference type="EMBL" id="JACHHY010000007">
    <property type="protein sequence ID" value="MBB5018215.1"/>
    <property type="molecule type" value="Genomic_DNA"/>
</dbReference>
<proteinExistence type="predicted"/>
<dbReference type="AlphaFoldDB" id="A0A840ML39"/>
<accession>A0A840ML39</accession>
<dbReference type="Proteomes" id="UP000575898">
    <property type="component" value="Unassembled WGS sequence"/>
</dbReference>
<name>A0A840ML39_9PROT</name>
<sequence>MTASPNGHRPVATMRDRQATHAILINCLNFVVIPTCMLTLS</sequence>
<gene>
    <name evidence="2" type="ORF">HNQ59_001500</name>
</gene>
<keyword evidence="3" id="KW-1185">Reference proteome</keyword>
<reference evidence="2 3" key="1">
    <citation type="submission" date="2020-08" db="EMBL/GenBank/DDBJ databases">
        <title>Genomic Encyclopedia of Type Strains, Phase IV (KMG-IV): sequencing the most valuable type-strain genomes for metagenomic binning, comparative biology and taxonomic classification.</title>
        <authorList>
            <person name="Goeker M."/>
        </authorList>
    </citation>
    <scope>NUCLEOTIDE SEQUENCE [LARGE SCALE GENOMIC DNA]</scope>
    <source>
        <strain evidence="2 3">DSM 27165</strain>
    </source>
</reference>
<keyword evidence="1" id="KW-1133">Transmembrane helix</keyword>
<evidence type="ECO:0000256" key="1">
    <source>
        <dbReference type="SAM" id="Phobius"/>
    </source>
</evidence>
<keyword evidence="1" id="KW-0812">Transmembrane</keyword>